<proteinExistence type="predicted"/>
<comment type="caution">
    <text evidence="2">The sequence shown here is derived from an EMBL/GenBank/DDBJ whole genome shotgun (WGS) entry which is preliminary data.</text>
</comment>
<keyword evidence="3" id="KW-1185">Reference proteome</keyword>
<feature type="transmembrane region" description="Helical" evidence="1">
    <location>
        <begin position="32"/>
        <end position="54"/>
    </location>
</feature>
<dbReference type="EMBL" id="BAAFSV010000001">
    <property type="protein sequence ID" value="GAB1312515.1"/>
    <property type="molecule type" value="Genomic_DNA"/>
</dbReference>
<keyword evidence="1" id="KW-0472">Membrane</keyword>
<evidence type="ECO:0000256" key="1">
    <source>
        <dbReference type="SAM" id="Phobius"/>
    </source>
</evidence>
<gene>
    <name evidence="2" type="ORF">MFIFM68171_02725</name>
</gene>
<dbReference type="Proteomes" id="UP001628179">
    <property type="component" value="Unassembled WGS sequence"/>
</dbReference>
<sequence>MEFTRNTGILQRRVLSEPRDEAPTKDSSSREIWPLTTLWVFTAIFSTLYCVYIYKSLLSDNPQIGSLLPSASDTNLVVSILSQVLGNTFEVLLMGAFDVLRWQLASTGSGVSATTFFQLSSSTQWIPVFFLTMTKLSSGCIGIIRLLVPVFGLYFGSILKYRAEFVYYFRETAERTQVFAGSSAPLDEALLAVIPPSYLGVFFMSWIPTLLDVPKYAAPTPIADCGANCTSVFLPGGVETVRKIAPFLNMTLMEGGTFRNSETIQIQNAPGVLLRFDNLPPSFDFDRTRECHTYGQHNNDTLQICMKPVNDSLAVGWAACPTVLYQRSLCASNTTWLQSDPLATAVLMTRYKQYATTAYNGVDFSILDVSPTSAPIRETLNATTYLAIFSKLFHPPSLEAGSSPNDVSVIKSVTYGVTWLIRLYEDVFPDDSHSPLSHLRNFLAIPQQFMVTCLQFANYSVPAEMIELMGGRFALPDDMQTVAVKGQSRTRFLAVGWVVWVYIASAAVMVVAVGAMILGMVLRKEGILASTGFVEIDMAARFQQAWEDRGGEGDGMAAMRELGRAKELQAALTSSFGVARELRRRQIRVVSLGRSEVYQGFEPERPRSFERFAFQEGLRDGRRDESGVWPDMVVRSDTYETTIESPGTKPKW</sequence>
<keyword evidence="1" id="KW-0812">Transmembrane</keyword>
<name>A0ABQ0G415_9PEZI</name>
<feature type="transmembrane region" description="Helical" evidence="1">
    <location>
        <begin position="497"/>
        <end position="522"/>
    </location>
</feature>
<evidence type="ECO:0000313" key="2">
    <source>
        <dbReference type="EMBL" id="GAB1312515.1"/>
    </source>
</evidence>
<protein>
    <submittedName>
        <fullName evidence="2">Uncharacterized protein</fullName>
    </submittedName>
</protein>
<keyword evidence="1" id="KW-1133">Transmembrane helix</keyword>
<dbReference type="RefSeq" id="XP_070914248.1">
    <property type="nucleotide sequence ID" value="XM_071058147.1"/>
</dbReference>
<accession>A0ABQ0G415</accession>
<reference evidence="2 3" key="1">
    <citation type="submission" date="2024-09" db="EMBL/GenBank/DDBJ databases">
        <title>Itraconazole resistance in Madurella fahalii resulting from another homologue of gene encoding cytochrome P450 14-alpha sterol demethylase (CYP51).</title>
        <authorList>
            <person name="Yoshioka I."/>
            <person name="Fahal A.H."/>
            <person name="Kaneko S."/>
            <person name="Yaguchi T."/>
        </authorList>
    </citation>
    <scope>NUCLEOTIDE SEQUENCE [LARGE SCALE GENOMIC DNA]</scope>
    <source>
        <strain evidence="2 3">IFM 68171</strain>
    </source>
</reference>
<dbReference type="GeneID" id="98173470"/>
<evidence type="ECO:0000313" key="3">
    <source>
        <dbReference type="Proteomes" id="UP001628179"/>
    </source>
</evidence>
<organism evidence="2 3">
    <name type="scientific">Madurella fahalii</name>
    <dbReference type="NCBI Taxonomy" id="1157608"/>
    <lineage>
        <taxon>Eukaryota</taxon>
        <taxon>Fungi</taxon>
        <taxon>Dikarya</taxon>
        <taxon>Ascomycota</taxon>
        <taxon>Pezizomycotina</taxon>
        <taxon>Sordariomycetes</taxon>
        <taxon>Sordariomycetidae</taxon>
        <taxon>Sordariales</taxon>
        <taxon>Sordariales incertae sedis</taxon>
        <taxon>Madurella</taxon>
    </lineage>
</organism>
<feature type="transmembrane region" description="Helical" evidence="1">
    <location>
        <begin position="136"/>
        <end position="155"/>
    </location>
</feature>